<accession>A0A1T5EP79</accession>
<dbReference type="EMBL" id="FUYQ01000029">
    <property type="protein sequence ID" value="SKB85715.1"/>
    <property type="molecule type" value="Genomic_DNA"/>
</dbReference>
<sequence length="921" mass="104460">MFHKHKILIILFITLLGGLVIRAQEVRVANDSSAPARQDTVSVPKDTVKLTPDSLQIKTDTLMAKDTVRKKKNSLDAVVTYQAKDSILMTAGNWAYLFGEGNVKYRQIELQSEVIEMNMDSSLVFAKFGLDSIGEEFGYPLFKDGEQQYESKTMRYNFGTKKGYITDVITQQGEGFVTAGRTKKMANNDMFMMGGKYTTCDDHDHPHFYLQLSKAKVRPKKNIVTGPAYLVIEDVPLPLAIPFGFFPFSESYSSGIIMPTFGDEMDRGFFLRDGGYYFALSDYVDLALTGEIYTKGSWGLSARSAYRKRYKYSGNFNASLLTTILGDKVVPKEYSKSKDFKITWTHSQDAKANPYRSFSASVNFATSSYDRNQLTNIYNQNSTSNTKGSSVSLSQRFPNSPFSLSATMNVNQRSRDASISVTLPDVSVTMSRIYPFKRKHAVGSEKWFEKISMSYSGYLRNSIDTKESKLMKSSLVKDWRNGMQHNIPVSATFTFLKYINISPSFNYTERWYTSKVMQAWNETSNRLMPSDTIYGFNRVYNYNASLSASTTMYGFYKPLPFLGNKVEMIRHRFEPSISLSAAPDFGDPRYGFYESYTYMDEDGEMYTNTYSPYANQIFGPAPQGKQGSLSFSINNNVEMKIRSDEDSTGFKKISLIDKLSLAMSYNMAADSFKWSDMSVGLRLKFSKSYTLNLNAMFDTYTYDEKGRKVNVPRWEAGKGFGRLRSTGTNFSYTLNNDTFSKLFGGGKTDETNKDGSQQGTGEEGELADGMNPETDAQPAEGGRLREKKKELGEFDADGYQANKVPWSLAFSYGMNLGYGDFNPNTLEYKYKLTHNLSFNGNIQPTKNWRFNFNATYDFDTKKIAYMNCSVTRDLHCWQMSGSFIPIGPYKSYTFTIAVSSSLLKDLKYNQSSSYREGQQWY</sequence>
<proteinExistence type="predicted"/>
<organism evidence="3 4">
    <name type="scientific">Parabacteroides chartae</name>
    <dbReference type="NCBI Taxonomy" id="1037355"/>
    <lineage>
        <taxon>Bacteria</taxon>
        <taxon>Pseudomonadati</taxon>
        <taxon>Bacteroidota</taxon>
        <taxon>Bacteroidia</taxon>
        <taxon>Bacteroidales</taxon>
        <taxon>Tannerellaceae</taxon>
        <taxon>Parabacteroides</taxon>
    </lineage>
</organism>
<protein>
    <recommendedName>
        <fullName evidence="2">LPS-assembly protein LptD central domain-containing protein</fullName>
    </recommendedName>
</protein>
<dbReference type="PANTHER" id="PTHR30189:SF1">
    <property type="entry name" value="LPS-ASSEMBLY PROTEIN LPTD"/>
    <property type="match status" value="1"/>
</dbReference>
<dbReference type="InterPro" id="IPR045659">
    <property type="entry name" value="LptD_2"/>
</dbReference>
<evidence type="ECO:0000256" key="1">
    <source>
        <dbReference type="SAM" id="MobiDB-lite"/>
    </source>
</evidence>
<dbReference type="PANTHER" id="PTHR30189">
    <property type="entry name" value="LPS-ASSEMBLY PROTEIN"/>
    <property type="match status" value="1"/>
</dbReference>
<dbReference type="AlphaFoldDB" id="A0A1T5EP79"/>
<evidence type="ECO:0000259" key="2">
    <source>
        <dbReference type="Pfam" id="PF19838"/>
    </source>
</evidence>
<dbReference type="InterPro" id="IPR050218">
    <property type="entry name" value="LptD"/>
</dbReference>
<dbReference type="RefSeq" id="WP_079684472.1">
    <property type="nucleotide sequence ID" value="NZ_FUYQ01000029.1"/>
</dbReference>
<dbReference type="GO" id="GO:1990351">
    <property type="term" value="C:transporter complex"/>
    <property type="evidence" value="ECO:0007669"/>
    <property type="project" value="TreeGrafter"/>
</dbReference>
<reference evidence="4" key="1">
    <citation type="submission" date="2017-02" db="EMBL/GenBank/DDBJ databases">
        <authorList>
            <person name="Varghese N."/>
            <person name="Submissions S."/>
        </authorList>
    </citation>
    <scope>NUCLEOTIDE SEQUENCE [LARGE SCALE GENOMIC DNA]</scope>
    <source>
        <strain evidence="4">DSM 24967</strain>
    </source>
</reference>
<feature type="domain" description="LPS-assembly protein LptD central" evidence="2">
    <location>
        <begin position="223"/>
        <end position="700"/>
    </location>
</feature>
<gene>
    <name evidence="3" type="ORF">SAMN05660349_03083</name>
</gene>
<feature type="region of interest" description="Disordered" evidence="1">
    <location>
        <begin position="743"/>
        <end position="784"/>
    </location>
</feature>
<evidence type="ECO:0000313" key="3">
    <source>
        <dbReference type="EMBL" id="SKB85715.1"/>
    </source>
</evidence>
<evidence type="ECO:0000313" key="4">
    <source>
        <dbReference type="Proteomes" id="UP000190852"/>
    </source>
</evidence>
<dbReference type="Proteomes" id="UP000190852">
    <property type="component" value="Unassembled WGS sequence"/>
</dbReference>
<name>A0A1T5EP79_9BACT</name>
<dbReference type="GO" id="GO:0009279">
    <property type="term" value="C:cell outer membrane"/>
    <property type="evidence" value="ECO:0007669"/>
    <property type="project" value="TreeGrafter"/>
</dbReference>
<dbReference type="Pfam" id="PF19838">
    <property type="entry name" value="LptD_2"/>
    <property type="match status" value="1"/>
</dbReference>
<keyword evidence="4" id="KW-1185">Reference proteome</keyword>